<dbReference type="AlphaFoldDB" id="A0A2T6BS39"/>
<dbReference type="InterPro" id="IPR015815">
    <property type="entry name" value="HIBADH-related"/>
</dbReference>
<keyword evidence="3" id="KW-0520">NAD</keyword>
<dbReference type="InterPro" id="IPR006115">
    <property type="entry name" value="6PGDH_NADP-bd"/>
</dbReference>
<dbReference type="Gene3D" id="3.40.50.720">
    <property type="entry name" value="NAD(P)-binding Rossmann-like Domain"/>
    <property type="match status" value="1"/>
</dbReference>
<organism evidence="7 8">
    <name type="scientific">Melghirimyces profundicolus</name>
    <dbReference type="NCBI Taxonomy" id="1242148"/>
    <lineage>
        <taxon>Bacteria</taxon>
        <taxon>Bacillati</taxon>
        <taxon>Bacillota</taxon>
        <taxon>Bacilli</taxon>
        <taxon>Bacillales</taxon>
        <taxon>Thermoactinomycetaceae</taxon>
        <taxon>Melghirimyces</taxon>
    </lineage>
</organism>
<protein>
    <submittedName>
        <fullName evidence="7">3-hydroxyisobutyrate dehydrogenase</fullName>
    </submittedName>
</protein>
<feature type="domain" description="6-phosphogluconate dehydrogenase NADP-binding" evidence="5">
    <location>
        <begin position="7"/>
        <end position="166"/>
    </location>
</feature>
<feature type="active site" evidence="4">
    <location>
        <position position="175"/>
    </location>
</feature>
<evidence type="ECO:0000256" key="2">
    <source>
        <dbReference type="ARBA" id="ARBA00023002"/>
    </source>
</evidence>
<dbReference type="RefSeq" id="WP_108024034.1">
    <property type="nucleotide sequence ID" value="NZ_QBKR01000014.1"/>
</dbReference>
<dbReference type="Pfam" id="PF14833">
    <property type="entry name" value="NAD_binding_11"/>
    <property type="match status" value="1"/>
</dbReference>
<dbReference type="Pfam" id="PF03446">
    <property type="entry name" value="NAD_binding_2"/>
    <property type="match status" value="1"/>
</dbReference>
<evidence type="ECO:0000256" key="4">
    <source>
        <dbReference type="PIRSR" id="PIRSR000103-1"/>
    </source>
</evidence>
<dbReference type="EMBL" id="QBKR01000014">
    <property type="protein sequence ID" value="PTX58864.1"/>
    <property type="molecule type" value="Genomic_DNA"/>
</dbReference>
<dbReference type="InterPro" id="IPR013328">
    <property type="entry name" value="6PGD_dom2"/>
</dbReference>
<dbReference type="InterPro" id="IPR029154">
    <property type="entry name" value="HIBADH-like_NADP-bd"/>
</dbReference>
<dbReference type="PROSITE" id="PS00895">
    <property type="entry name" value="3_HYDROXYISOBUT_DH"/>
    <property type="match status" value="1"/>
</dbReference>
<evidence type="ECO:0000256" key="3">
    <source>
        <dbReference type="ARBA" id="ARBA00023027"/>
    </source>
</evidence>
<dbReference type="Proteomes" id="UP000244240">
    <property type="component" value="Unassembled WGS sequence"/>
</dbReference>
<comment type="similarity">
    <text evidence="1">Belongs to the HIBADH-related family.</text>
</comment>
<dbReference type="PANTHER" id="PTHR43060:SF15">
    <property type="entry name" value="3-HYDROXYISOBUTYRATE DEHYDROGENASE-LIKE 1, MITOCHONDRIAL-RELATED"/>
    <property type="match status" value="1"/>
</dbReference>
<evidence type="ECO:0000313" key="7">
    <source>
        <dbReference type="EMBL" id="PTX58864.1"/>
    </source>
</evidence>
<dbReference type="InterPro" id="IPR036291">
    <property type="entry name" value="NAD(P)-bd_dom_sf"/>
</dbReference>
<evidence type="ECO:0000259" key="5">
    <source>
        <dbReference type="Pfam" id="PF03446"/>
    </source>
</evidence>
<dbReference type="SUPFAM" id="SSF48179">
    <property type="entry name" value="6-phosphogluconate dehydrogenase C-terminal domain-like"/>
    <property type="match status" value="1"/>
</dbReference>
<keyword evidence="2" id="KW-0560">Oxidoreductase</keyword>
<dbReference type="GO" id="GO:0051287">
    <property type="term" value="F:NAD binding"/>
    <property type="evidence" value="ECO:0007669"/>
    <property type="project" value="InterPro"/>
</dbReference>
<feature type="domain" description="3-hydroxyisobutyrate dehydrogenase-like NAD-binding" evidence="6">
    <location>
        <begin position="169"/>
        <end position="288"/>
    </location>
</feature>
<proteinExistence type="inferred from homology"/>
<dbReference type="GO" id="GO:0016054">
    <property type="term" value="P:organic acid catabolic process"/>
    <property type="evidence" value="ECO:0007669"/>
    <property type="project" value="UniProtKB-ARBA"/>
</dbReference>
<dbReference type="SUPFAM" id="SSF51735">
    <property type="entry name" value="NAD(P)-binding Rossmann-fold domains"/>
    <property type="match status" value="1"/>
</dbReference>
<name>A0A2T6BS39_9BACL</name>
<dbReference type="GO" id="GO:0016491">
    <property type="term" value="F:oxidoreductase activity"/>
    <property type="evidence" value="ECO:0007669"/>
    <property type="project" value="UniProtKB-KW"/>
</dbReference>
<evidence type="ECO:0000256" key="1">
    <source>
        <dbReference type="ARBA" id="ARBA00009080"/>
    </source>
</evidence>
<dbReference type="PANTHER" id="PTHR43060">
    <property type="entry name" value="3-HYDROXYISOBUTYRATE DEHYDROGENASE-LIKE 1, MITOCHONDRIAL-RELATED"/>
    <property type="match status" value="1"/>
</dbReference>
<gene>
    <name evidence="7" type="ORF">C8P63_11446</name>
</gene>
<dbReference type="InterPro" id="IPR002204">
    <property type="entry name" value="3-OH-isobutyrate_DH-rel_CS"/>
</dbReference>
<dbReference type="InterPro" id="IPR008927">
    <property type="entry name" value="6-PGluconate_DH-like_C_sf"/>
</dbReference>
<comment type="caution">
    <text evidence="7">The sequence shown here is derived from an EMBL/GenBank/DDBJ whole genome shotgun (WGS) entry which is preliminary data.</text>
</comment>
<dbReference type="PIRSF" id="PIRSF000103">
    <property type="entry name" value="HIBADH"/>
    <property type="match status" value="1"/>
</dbReference>
<accession>A0A2T6BS39</accession>
<evidence type="ECO:0000313" key="8">
    <source>
        <dbReference type="Proteomes" id="UP000244240"/>
    </source>
</evidence>
<dbReference type="Gene3D" id="1.10.1040.10">
    <property type="entry name" value="N-(1-d-carboxylethyl)-l-norvaline Dehydrogenase, domain 2"/>
    <property type="match status" value="1"/>
</dbReference>
<keyword evidence="8" id="KW-1185">Reference proteome</keyword>
<reference evidence="7 8" key="1">
    <citation type="submission" date="2018-04" db="EMBL/GenBank/DDBJ databases">
        <title>Genomic Encyclopedia of Archaeal and Bacterial Type Strains, Phase II (KMG-II): from individual species to whole genera.</title>
        <authorList>
            <person name="Goeker M."/>
        </authorList>
    </citation>
    <scope>NUCLEOTIDE SEQUENCE [LARGE SCALE GENOMIC DNA]</scope>
    <source>
        <strain evidence="7 8">DSM 45787</strain>
    </source>
</reference>
<dbReference type="OrthoDB" id="9786703at2"/>
<evidence type="ECO:0000259" key="6">
    <source>
        <dbReference type="Pfam" id="PF14833"/>
    </source>
</evidence>
<dbReference type="GO" id="GO:0050661">
    <property type="term" value="F:NADP binding"/>
    <property type="evidence" value="ECO:0007669"/>
    <property type="project" value="InterPro"/>
</dbReference>
<sequence>MEERQTRVGFVGLGIMGRSMARNLHQAGFSVTVWNRTAARMEAAKEWGAKTAATPAEVAARSDIIITMVGDTPDVREVVEGPEGILEGAREGSLLIDMSTISPDATRELAALAEEKGVRMLDAPVSGGDVGAREGTLSIMVGGEEESFQQAMPLFEAMGKNIVLCGPIGAGQTVKACNQIMCGLNLLGMVEALSFAKKAGVDPETMIRVTTQGAAGSWALSNLAPRVIKGDLDPGFSVRFQQKDLRIVLEEAERLALPLLGTAQVHQLLRSVQAHGGEEDGTHALITVLERLGNTEIVPRGEE</sequence>